<reference evidence="1 2" key="1">
    <citation type="submission" date="2018-12" db="EMBL/GenBank/DDBJ databases">
        <title>Complete genome of Litorilituus sediminis.</title>
        <authorList>
            <person name="Liu A."/>
            <person name="Rong J."/>
        </authorList>
    </citation>
    <scope>NUCLEOTIDE SEQUENCE [LARGE SCALE GENOMIC DNA]</scope>
    <source>
        <strain evidence="1 2">JCM 17549</strain>
    </source>
</reference>
<dbReference type="AlphaFoldDB" id="A0A4P6P7E6"/>
<organism evidence="1 2">
    <name type="scientific">Litorilituus sediminis</name>
    <dbReference type="NCBI Taxonomy" id="718192"/>
    <lineage>
        <taxon>Bacteria</taxon>
        <taxon>Pseudomonadati</taxon>
        <taxon>Pseudomonadota</taxon>
        <taxon>Gammaproteobacteria</taxon>
        <taxon>Alteromonadales</taxon>
        <taxon>Colwelliaceae</taxon>
        <taxon>Litorilituus</taxon>
    </lineage>
</organism>
<protein>
    <submittedName>
        <fullName evidence="1">Adenosylmethionine decarboxylase</fullName>
    </submittedName>
</protein>
<dbReference type="Pfam" id="PF01536">
    <property type="entry name" value="SAM_decarbox"/>
    <property type="match status" value="1"/>
</dbReference>
<dbReference type="OrthoDB" id="5289311at2"/>
<evidence type="ECO:0000313" key="1">
    <source>
        <dbReference type="EMBL" id="QBG35412.1"/>
    </source>
</evidence>
<dbReference type="GO" id="GO:0008295">
    <property type="term" value="P:spermidine biosynthetic process"/>
    <property type="evidence" value="ECO:0007669"/>
    <property type="project" value="InterPro"/>
</dbReference>
<dbReference type="InterPro" id="IPR018166">
    <property type="entry name" value="S-AdoMet_deCO2ase_CS"/>
</dbReference>
<dbReference type="PANTHER" id="PTHR11570:SF0">
    <property type="entry name" value="S-ADENOSYLMETHIONINE DECARBOXYLASE PROENZYME"/>
    <property type="match status" value="1"/>
</dbReference>
<keyword evidence="2" id="KW-1185">Reference proteome</keyword>
<dbReference type="InterPro" id="IPR016067">
    <property type="entry name" value="S-AdoMet_deCO2ase_core"/>
</dbReference>
<dbReference type="EMBL" id="CP034759">
    <property type="protein sequence ID" value="QBG35412.1"/>
    <property type="molecule type" value="Genomic_DNA"/>
</dbReference>
<name>A0A4P6P7E6_9GAMM</name>
<dbReference type="InterPro" id="IPR048283">
    <property type="entry name" value="AdoMetDC-like"/>
</dbReference>
<dbReference type="Proteomes" id="UP000290244">
    <property type="component" value="Chromosome"/>
</dbReference>
<dbReference type="RefSeq" id="WP_130600560.1">
    <property type="nucleotide sequence ID" value="NZ_CP034759.1"/>
</dbReference>
<gene>
    <name evidence="1" type="ORF">EMK97_06605</name>
</gene>
<dbReference type="PANTHER" id="PTHR11570">
    <property type="entry name" value="S-ADENOSYLMETHIONINE DECARBOXYLASE"/>
    <property type="match status" value="1"/>
</dbReference>
<sequence>MYFEGSEKKAEIIIDSEQMSLLKDIDDSFWATLVEQCHAKILSTISNQTCKAFLLSESSLFVWADRIVILTCGVTKLVNSVEYFIAQIGQAKIKQVIYQRKNEYFSHEQLSCFGDDIKLLSQYVEGKALRFGELDSHHTYVFHQDNDFTASSTDKTYELLAYQISSQASIALTTPNLSAQEIRSFLAIDELLDGFIIDDFVFQPFGYSLNAIKDNDYLTIHVTPQESSSYVSFESNLNLLAMAPKILAILSPASFDILTFNEADFHGLTLKHIPSDYVSQSLVQSELTNGYQVAFANFIKPQTSYSQAKIIDINGENHAL</sequence>
<accession>A0A4P6P7E6</accession>
<proteinExistence type="predicted"/>
<dbReference type="PROSITE" id="PS01336">
    <property type="entry name" value="ADOMETDC"/>
    <property type="match status" value="1"/>
</dbReference>
<dbReference type="GO" id="GO:0004014">
    <property type="term" value="F:adenosylmethionine decarboxylase activity"/>
    <property type="evidence" value="ECO:0007669"/>
    <property type="project" value="InterPro"/>
</dbReference>
<dbReference type="KEGG" id="lsd:EMK97_06605"/>
<dbReference type="Gene3D" id="3.60.90.10">
    <property type="entry name" value="S-adenosylmethionine decarboxylase"/>
    <property type="match status" value="1"/>
</dbReference>
<evidence type="ECO:0000313" key="2">
    <source>
        <dbReference type="Proteomes" id="UP000290244"/>
    </source>
</evidence>
<dbReference type="SUPFAM" id="SSF56276">
    <property type="entry name" value="S-adenosylmethionine decarboxylase"/>
    <property type="match status" value="1"/>
</dbReference>